<proteinExistence type="predicted"/>
<reference evidence="3" key="1">
    <citation type="journal article" date="2014" name="Proc. Natl. Acad. Sci. U.S.A.">
        <title>Extensive sampling of basidiomycete genomes demonstrates inadequacy of the white-rot/brown-rot paradigm for wood decay fungi.</title>
        <authorList>
            <person name="Riley R."/>
            <person name="Salamov A.A."/>
            <person name="Brown D.W."/>
            <person name="Nagy L.G."/>
            <person name="Floudas D."/>
            <person name="Held B.W."/>
            <person name="Levasseur A."/>
            <person name="Lombard V."/>
            <person name="Morin E."/>
            <person name="Otillar R."/>
            <person name="Lindquist E.A."/>
            <person name="Sun H."/>
            <person name="LaButti K.M."/>
            <person name="Schmutz J."/>
            <person name="Jabbour D."/>
            <person name="Luo H."/>
            <person name="Baker S.E."/>
            <person name="Pisabarro A.G."/>
            <person name="Walton J.D."/>
            <person name="Blanchette R.A."/>
            <person name="Henrissat B."/>
            <person name="Martin F."/>
            <person name="Cullen D."/>
            <person name="Hibbett D.S."/>
            <person name="Grigoriev I.V."/>
        </authorList>
    </citation>
    <scope>NUCLEOTIDE SEQUENCE [LARGE SCALE GENOMIC DNA]</scope>
    <source>
        <strain evidence="3">MUCL 33604</strain>
    </source>
</reference>
<feature type="domain" description="Retrovirus-related Pol polyprotein from transposon TNT 1-94-like beta-barrel" evidence="1">
    <location>
        <begin position="1"/>
        <end position="59"/>
    </location>
</feature>
<evidence type="ECO:0000313" key="2">
    <source>
        <dbReference type="EMBL" id="KDQ53334.1"/>
    </source>
</evidence>
<dbReference type="AlphaFoldDB" id="A0A067PEW2"/>
<dbReference type="Pfam" id="PF22936">
    <property type="entry name" value="Pol_BBD"/>
    <property type="match status" value="1"/>
</dbReference>
<gene>
    <name evidence="2" type="ORF">JAAARDRAFT_89043</name>
</gene>
<dbReference type="HOGENOM" id="CLU_209447_0_0_1"/>
<dbReference type="InterPro" id="IPR054722">
    <property type="entry name" value="PolX-like_BBD"/>
</dbReference>
<protein>
    <recommendedName>
        <fullName evidence="1">Retrovirus-related Pol polyprotein from transposon TNT 1-94-like beta-barrel domain-containing protein</fullName>
    </recommendedName>
</protein>
<feature type="non-terminal residue" evidence="2">
    <location>
        <position position="60"/>
    </location>
</feature>
<sequence>TGACSHMMPHCHWFVGYSAHIVPIRLANNAIIQLVGLGSVEFQLVVDGEKMHPGIFHNVL</sequence>
<name>A0A067PEW2_9AGAM</name>
<dbReference type="OrthoDB" id="5598079at2759"/>
<evidence type="ECO:0000313" key="3">
    <source>
        <dbReference type="Proteomes" id="UP000027265"/>
    </source>
</evidence>
<organism evidence="2 3">
    <name type="scientific">Jaapia argillacea MUCL 33604</name>
    <dbReference type="NCBI Taxonomy" id="933084"/>
    <lineage>
        <taxon>Eukaryota</taxon>
        <taxon>Fungi</taxon>
        <taxon>Dikarya</taxon>
        <taxon>Basidiomycota</taxon>
        <taxon>Agaricomycotina</taxon>
        <taxon>Agaricomycetes</taxon>
        <taxon>Agaricomycetidae</taxon>
        <taxon>Jaapiales</taxon>
        <taxon>Jaapiaceae</taxon>
        <taxon>Jaapia</taxon>
    </lineage>
</organism>
<dbReference type="Proteomes" id="UP000027265">
    <property type="component" value="Unassembled WGS sequence"/>
</dbReference>
<accession>A0A067PEW2</accession>
<dbReference type="STRING" id="933084.A0A067PEW2"/>
<keyword evidence="3" id="KW-1185">Reference proteome</keyword>
<dbReference type="EMBL" id="KL197734">
    <property type="protein sequence ID" value="KDQ53334.1"/>
    <property type="molecule type" value="Genomic_DNA"/>
</dbReference>
<dbReference type="InParanoid" id="A0A067PEW2"/>
<feature type="non-terminal residue" evidence="2">
    <location>
        <position position="1"/>
    </location>
</feature>
<evidence type="ECO:0000259" key="1">
    <source>
        <dbReference type="Pfam" id="PF22936"/>
    </source>
</evidence>